<sequence length="54" mass="6653">MHHHLDLRTYVSRYPMSLWHTCMDTYMYRSSLLRATYVVRMATRRWRSACSRTP</sequence>
<dbReference type="EMBL" id="GBRH01282435">
    <property type="protein sequence ID" value="JAD15460.1"/>
    <property type="molecule type" value="Transcribed_RNA"/>
</dbReference>
<protein>
    <submittedName>
        <fullName evidence="1">Uncharacterized protein</fullName>
    </submittedName>
</protein>
<dbReference type="AlphaFoldDB" id="A0A0A8XRY2"/>
<reference evidence="1" key="2">
    <citation type="journal article" date="2015" name="Data Brief">
        <title>Shoot transcriptome of the giant reed, Arundo donax.</title>
        <authorList>
            <person name="Barrero R.A."/>
            <person name="Guerrero F.D."/>
            <person name="Moolhuijzen P."/>
            <person name="Goolsby J.A."/>
            <person name="Tidwell J."/>
            <person name="Bellgard S.E."/>
            <person name="Bellgard M.I."/>
        </authorList>
    </citation>
    <scope>NUCLEOTIDE SEQUENCE</scope>
    <source>
        <tissue evidence="1">Shoot tissue taken approximately 20 cm above the soil surface</tissue>
    </source>
</reference>
<reference evidence="1" key="1">
    <citation type="submission" date="2014-09" db="EMBL/GenBank/DDBJ databases">
        <authorList>
            <person name="Magalhaes I.L.F."/>
            <person name="Oliveira U."/>
            <person name="Santos F.R."/>
            <person name="Vidigal T.H.D.A."/>
            <person name="Brescovit A.D."/>
            <person name="Santos A.J."/>
        </authorList>
    </citation>
    <scope>NUCLEOTIDE SEQUENCE</scope>
    <source>
        <tissue evidence="1">Shoot tissue taken approximately 20 cm above the soil surface</tissue>
    </source>
</reference>
<name>A0A0A8XRY2_ARUDO</name>
<organism evidence="1">
    <name type="scientific">Arundo donax</name>
    <name type="common">Giant reed</name>
    <name type="synonym">Donax arundinaceus</name>
    <dbReference type="NCBI Taxonomy" id="35708"/>
    <lineage>
        <taxon>Eukaryota</taxon>
        <taxon>Viridiplantae</taxon>
        <taxon>Streptophyta</taxon>
        <taxon>Embryophyta</taxon>
        <taxon>Tracheophyta</taxon>
        <taxon>Spermatophyta</taxon>
        <taxon>Magnoliopsida</taxon>
        <taxon>Liliopsida</taxon>
        <taxon>Poales</taxon>
        <taxon>Poaceae</taxon>
        <taxon>PACMAD clade</taxon>
        <taxon>Arundinoideae</taxon>
        <taxon>Arundineae</taxon>
        <taxon>Arundo</taxon>
    </lineage>
</organism>
<proteinExistence type="predicted"/>
<accession>A0A0A8XRY2</accession>
<evidence type="ECO:0000313" key="1">
    <source>
        <dbReference type="EMBL" id="JAD15460.1"/>
    </source>
</evidence>